<feature type="transmembrane region" description="Helical" evidence="1">
    <location>
        <begin position="12"/>
        <end position="33"/>
    </location>
</feature>
<proteinExistence type="predicted"/>
<dbReference type="SMART" id="SM00672">
    <property type="entry name" value="CAP10"/>
    <property type="match status" value="1"/>
</dbReference>
<dbReference type="PANTHER" id="PTHR12203">
    <property type="entry name" value="KDEL LYS-ASP-GLU-LEU CONTAINING - RELATED"/>
    <property type="match status" value="1"/>
</dbReference>
<dbReference type="AlphaFoldDB" id="A0A9P4KAY8"/>
<protein>
    <recommendedName>
        <fullName evidence="2">Glycosyl transferase CAP10 domain-containing protein</fullName>
    </recommendedName>
</protein>
<sequence length="630" mass="71766">MARLPRRCSLTSILCVLLLLSLSFILIGTAWLWRRQPLNGRPLTVPHSQERQPNRHPIDRLMETAETEWYKIMAKETHDLSSAAQAYRDRRGRHPPPGFDEWFSAAQRLDVVIIEDFFDQIYHDLAPFWAIEARILRRQAKHLPHVISVRKGKASMNTDAPKGMARDRMNNWLNMTATIQEWLPDVDIPINFMDESRVVVPWEEMNKYMKVERSSRVIIPLPDVVTALSGLEDVDDNPGEPITVEWAGAASYWDLARVGCAPDTPAREVPAATNFSGPPPTPSGFPKGSYYGFVQNWTAAKDPCLQPDLRESHGTFIEPISISTTHSLVPIFGGSKLPLNNEILIPPAMYWTENPFFSGGEDIHGDDWQNKKSRVMWRGSASGGRNRKENWTRFHRHRLVSMLNGTQVRLAERNPEGPGQGPNFVLQSYQTYRLTVTRYMDLGTWLDSVTDAAVVHLVCFPGTGNVKCPYTDSYFEVKKSLDMKYQYGYKYLPDIDGNSYSGRYRGFLRSTSLPIKATIYSEWHDSRLIPWLHFVPMDNSFVDMYGILDYFIGTGVAIINEEGDKVVEGAHDDAAKKIAMAGKDWAERVLRKEDMVIYMMRLLMEYARVCDDQRTRLGFVGDLDSSMGAE</sequence>
<dbReference type="InterPro" id="IPR006598">
    <property type="entry name" value="CAP10"/>
</dbReference>
<gene>
    <name evidence="3" type="ORF">CC78DRAFT_532535</name>
</gene>
<organism evidence="3 4">
    <name type="scientific">Lojkania enalia</name>
    <dbReference type="NCBI Taxonomy" id="147567"/>
    <lineage>
        <taxon>Eukaryota</taxon>
        <taxon>Fungi</taxon>
        <taxon>Dikarya</taxon>
        <taxon>Ascomycota</taxon>
        <taxon>Pezizomycotina</taxon>
        <taxon>Dothideomycetes</taxon>
        <taxon>Pleosporomycetidae</taxon>
        <taxon>Pleosporales</taxon>
        <taxon>Pleosporales incertae sedis</taxon>
        <taxon>Lojkania</taxon>
    </lineage>
</organism>
<dbReference type="EMBL" id="ML986608">
    <property type="protein sequence ID" value="KAF2265321.1"/>
    <property type="molecule type" value="Genomic_DNA"/>
</dbReference>
<dbReference type="Pfam" id="PF05686">
    <property type="entry name" value="Glyco_transf_90"/>
    <property type="match status" value="1"/>
</dbReference>
<evidence type="ECO:0000259" key="2">
    <source>
        <dbReference type="SMART" id="SM00672"/>
    </source>
</evidence>
<keyword evidence="1" id="KW-0812">Transmembrane</keyword>
<dbReference type="InterPro" id="IPR051091">
    <property type="entry name" value="O-Glucosyltr/Glycosyltrsf_90"/>
</dbReference>
<feature type="domain" description="Glycosyl transferase CAP10" evidence="2">
    <location>
        <begin position="307"/>
        <end position="613"/>
    </location>
</feature>
<keyword evidence="1" id="KW-0472">Membrane</keyword>
<evidence type="ECO:0000313" key="4">
    <source>
        <dbReference type="Proteomes" id="UP000800093"/>
    </source>
</evidence>
<keyword evidence="4" id="KW-1185">Reference proteome</keyword>
<dbReference type="OrthoDB" id="541052at2759"/>
<name>A0A9P4KAY8_9PLEO</name>
<dbReference type="PANTHER" id="PTHR12203:SF22">
    <property type="entry name" value="CAPSULE ASSOCIATED PROTEIN"/>
    <property type="match status" value="1"/>
</dbReference>
<keyword evidence="1" id="KW-1133">Transmembrane helix</keyword>
<evidence type="ECO:0000313" key="3">
    <source>
        <dbReference type="EMBL" id="KAF2265321.1"/>
    </source>
</evidence>
<comment type="caution">
    <text evidence="3">The sequence shown here is derived from an EMBL/GenBank/DDBJ whole genome shotgun (WGS) entry which is preliminary data.</text>
</comment>
<reference evidence="4" key="1">
    <citation type="journal article" date="2020" name="Stud. Mycol.">
        <title>101 Dothideomycetes genomes: A test case for predicting lifestyles and emergence of pathogens.</title>
        <authorList>
            <person name="Haridas S."/>
            <person name="Albert R."/>
            <person name="Binder M."/>
            <person name="Bloem J."/>
            <person name="LaButti K."/>
            <person name="Salamov A."/>
            <person name="Andreopoulos B."/>
            <person name="Baker S."/>
            <person name="Barry K."/>
            <person name="Bills G."/>
            <person name="Bluhm B."/>
            <person name="Cannon C."/>
            <person name="Castanera R."/>
            <person name="Culley D."/>
            <person name="Daum C."/>
            <person name="Ezra D."/>
            <person name="Gonzalez J."/>
            <person name="Henrissat B."/>
            <person name="Kuo A."/>
            <person name="Liang C."/>
            <person name="Lipzen A."/>
            <person name="Lutzoni F."/>
            <person name="Magnuson J."/>
            <person name="Mondo S."/>
            <person name="Nolan M."/>
            <person name="Ohm R."/>
            <person name="Pangilinan J."/>
            <person name="Park H.-J."/>
            <person name="Ramirez L."/>
            <person name="Alfaro M."/>
            <person name="Sun H."/>
            <person name="Tritt A."/>
            <person name="Yoshinaga Y."/>
            <person name="Zwiers L.-H."/>
            <person name="Turgeon B."/>
            <person name="Goodwin S."/>
            <person name="Spatafora J."/>
            <person name="Crous P."/>
            <person name="Grigoriev I."/>
        </authorList>
    </citation>
    <scope>NUCLEOTIDE SEQUENCE [LARGE SCALE GENOMIC DNA]</scope>
    <source>
        <strain evidence="4">CBS 304.66</strain>
    </source>
</reference>
<evidence type="ECO:0000256" key="1">
    <source>
        <dbReference type="SAM" id="Phobius"/>
    </source>
</evidence>
<accession>A0A9P4KAY8</accession>
<dbReference type="Proteomes" id="UP000800093">
    <property type="component" value="Unassembled WGS sequence"/>
</dbReference>